<evidence type="ECO:0000256" key="3">
    <source>
        <dbReference type="ARBA" id="ARBA00021622"/>
    </source>
</evidence>
<evidence type="ECO:0000256" key="13">
    <source>
        <dbReference type="RuleBase" id="RU364091"/>
    </source>
</evidence>
<keyword evidence="6 13" id="KW-0812">Transmembrane</keyword>
<keyword evidence="5 13" id="KW-1003">Cell membrane</keyword>
<evidence type="ECO:0000256" key="9">
    <source>
        <dbReference type="ARBA" id="ARBA00022989"/>
    </source>
</evidence>
<dbReference type="GO" id="GO:0044780">
    <property type="term" value="P:bacterial-type flagellum assembly"/>
    <property type="evidence" value="ECO:0007669"/>
    <property type="project" value="InterPro"/>
</dbReference>
<dbReference type="EMBL" id="FOSL01000018">
    <property type="protein sequence ID" value="SFK94089.1"/>
    <property type="molecule type" value="Genomic_DNA"/>
</dbReference>
<keyword evidence="7 13" id="KW-1005">Bacterial flagellum biogenesis</keyword>
<proteinExistence type="inferred from homology"/>
<dbReference type="Gene3D" id="6.10.250.2080">
    <property type="match status" value="1"/>
</dbReference>
<keyword evidence="4 13" id="KW-0813">Transport</keyword>
<keyword evidence="8 13" id="KW-0653">Protein transport</keyword>
<evidence type="ECO:0000313" key="15">
    <source>
        <dbReference type="Proteomes" id="UP000323300"/>
    </source>
</evidence>
<name>A0A1I4DMD0_9HYPH</name>
<dbReference type="Proteomes" id="UP000323300">
    <property type="component" value="Unassembled WGS sequence"/>
</dbReference>
<dbReference type="AlphaFoldDB" id="A0A1I4DMD0"/>
<dbReference type="Gene3D" id="3.40.1690.10">
    <property type="entry name" value="secretion proteins EscU"/>
    <property type="match status" value="1"/>
</dbReference>
<evidence type="ECO:0000256" key="10">
    <source>
        <dbReference type="ARBA" id="ARBA00023136"/>
    </source>
</evidence>
<keyword evidence="14" id="KW-0282">Flagellum</keyword>
<evidence type="ECO:0000256" key="7">
    <source>
        <dbReference type="ARBA" id="ARBA00022795"/>
    </source>
</evidence>
<dbReference type="GO" id="GO:0009306">
    <property type="term" value="P:protein secretion"/>
    <property type="evidence" value="ECO:0007669"/>
    <property type="project" value="InterPro"/>
</dbReference>
<dbReference type="InterPro" id="IPR006136">
    <property type="entry name" value="FlhB"/>
</dbReference>
<dbReference type="GO" id="GO:0005886">
    <property type="term" value="C:plasma membrane"/>
    <property type="evidence" value="ECO:0007669"/>
    <property type="project" value="UniProtKB-SubCell"/>
</dbReference>
<dbReference type="PANTHER" id="PTHR30531:SF12">
    <property type="entry name" value="FLAGELLAR BIOSYNTHETIC PROTEIN FLHB"/>
    <property type="match status" value="1"/>
</dbReference>
<comment type="similarity">
    <text evidence="2 13">Belongs to the type III secretion exporter family.</text>
</comment>
<keyword evidence="15" id="KW-1185">Reference proteome</keyword>
<dbReference type="SUPFAM" id="SSF160544">
    <property type="entry name" value="EscU C-terminal domain-like"/>
    <property type="match status" value="1"/>
</dbReference>
<organism evidence="14 15">
    <name type="scientific">Neomesorhizobium albiziae</name>
    <dbReference type="NCBI Taxonomy" id="335020"/>
    <lineage>
        <taxon>Bacteria</taxon>
        <taxon>Pseudomonadati</taxon>
        <taxon>Pseudomonadota</taxon>
        <taxon>Alphaproteobacteria</taxon>
        <taxon>Hyphomicrobiales</taxon>
        <taxon>Phyllobacteriaceae</taxon>
        <taxon>Neomesorhizobium</taxon>
    </lineage>
</organism>
<keyword evidence="10 13" id="KW-0472">Membrane</keyword>
<comment type="subcellular location">
    <subcellularLocation>
        <location evidence="1">Cell membrane</location>
        <topology evidence="1">Multi-pass membrane protein</topology>
    </subcellularLocation>
</comment>
<gene>
    <name evidence="13" type="primary">flhB</name>
    <name evidence="14" type="ORF">SAMN04488498_11860</name>
</gene>
<feature type="transmembrane region" description="Helical" evidence="13">
    <location>
        <begin position="91"/>
        <end position="112"/>
    </location>
</feature>
<reference evidence="14 15" key="1">
    <citation type="submission" date="2016-10" db="EMBL/GenBank/DDBJ databases">
        <authorList>
            <person name="Varghese N."/>
            <person name="Submissions S."/>
        </authorList>
    </citation>
    <scope>NUCLEOTIDE SEQUENCE [LARGE SCALE GENOMIC DNA]</scope>
    <source>
        <strain evidence="14 15">DSM 21822</strain>
    </source>
</reference>
<dbReference type="Pfam" id="PF01312">
    <property type="entry name" value="Bac_export_2"/>
    <property type="match status" value="1"/>
</dbReference>
<evidence type="ECO:0000256" key="12">
    <source>
        <dbReference type="ARBA" id="ARBA00025078"/>
    </source>
</evidence>
<evidence type="ECO:0000313" key="14">
    <source>
        <dbReference type="EMBL" id="SFK94089.1"/>
    </source>
</evidence>
<keyword evidence="14" id="KW-0966">Cell projection</keyword>
<feature type="transmembrane region" description="Helical" evidence="13">
    <location>
        <begin position="191"/>
        <end position="213"/>
    </location>
</feature>
<dbReference type="PANTHER" id="PTHR30531">
    <property type="entry name" value="FLAGELLAR BIOSYNTHETIC PROTEIN FLHB"/>
    <property type="match status" value="1"/>
</dbReference>
<sequence length="363" mass="40044">MSDAVDKDSKTEEATEKKIQDTIEKGKVAHSKEAPLLASFIAILVFAVFFAQEDIARLGMFLAMFLEKPEAWPLATEHDVVALYRIVLVEIARMLGAMMILLIAAGVIASVIQHAPAFVLERIRPQASRISLSGGWKRLFGAQGIAEFIKSLGKLCFVIAVLAFAVGEARHQLLSGMITNPVVFGLVIRDVAIDVLVSITLVMTAIAVADLIWSRFHWRQELRMTRQEVKDEHKQSDGDPIIKSRMRSLARDRARNRMMGAVPNATLVIANPTHFAIALKYVRDEDAAPVVLAKGQDLVALKIREIAEANGIPVFEDVALARSMYKQVSVDSMIPAQFYQAVAELVRIVYGNKSKASPRRGTT</sequence>
<feature type="transmembrane region" description="Helical" evidence="13">
    <location>
        <begin position="34"/>
        <end position="52"/>
    </location>
</feature>
<dbReference type="PRINTS" id="PR00950">
    <property type="entry name" value="TYPE3IMSPROT"/>
</dbReference>
<keyword evidence="9 13" id="KW-1133">Transmembrane helix</keyword>
<dbReference type="NCBIfam" id="TIGR00328">
    <property type="entry name" value="flhB"/>
    <property type="match status" value="1"/>
</dbReference>
<evidence type="ECO:0000256" key="8">
    <source>
        <dbReference type="ARBA" id="ARBA00022927"/>
    </source>
</evidence>
<comment type="function">
    <text evidence="12 13">Required for formation of the rod structure in the basal body of the flagellar apparatus. Together with FliI and FliH, may constitute the export apparatus of flagellin.</text>
</comment>
<keyword evidence="14" id="KW-0969">Cilium</keyword>
<evidence type="ECO:0000256" key="4">
    <source>
        <dbReference type="ARBA" id="ARBA00022448"/>
    </source>
</evidence>
<protein>
    <recommendedName>
        <fullName evidence="3 13">Flagellar biosynthetic protein FlhB</fullName>
    </recommendedName>
</protein>
<evidence type="ECO:0000256" key="5">
    <source>
        <dbReference type="ARBA" id="ARBA00022475"/>
    </source>
</evidence>
<dbReference type="InterPro" id="IPR006135">
    <property type="entry name" value="T3SS_substrate_exporter"/>
</dbReference>
<evidence type="ECO:0000256" key="6">
    <source>
        <dbReference type="ARBA" id="ARBA00022692"/>
    </source>
</evidence>
<dbReference type="RefSeq" id="WP_149762599.1">
    <property type="nucleotide sequence ID" value="NZ_BSPE01000023.1"/>
</dbReference>
<evidence type="ECO:0000256" key="1">
    <source>
        <dbReference type="ARBA" id="ARBA00004651"/>
    </source>
</evidence>
<evidence type="ECO:0000256" key="2">
    <source>
        <dbReference type="ARBA" id="ARBA00010690"/>
    </source>
</evidence>
<dbReference type="OrthoDB" id="9807950at2"/>
<feature type="transmembrane region" description="Helical" evidence="13">
    <location>
        <begin position="152"/>
        <end position="171"/>
    </location>
</feature>
<accession>A0A1I4DMD0</accession>
<dbReference type="InterPro" id="IPR029025">
    <property type="entry name" value="T3SS_substrate_exporter_C"/>
</dbReference>
<dbReference type="FunFam" id="3.40.1690.10:FF:000001">
    <property type="entry name" value="Flagellar biosynthetic protein FlhB"/>
    <property type="match status" value="1"/>
</dbReference>
<evidence type="ECO:0000256" key="11">
    <source>
        <dbReference type="ARBA" id="ARBA00023225"/>
    </source>
</evidence>
<keyword evidence="11 13" id="KW-1006">Bacterial flagellum protein export</keyword>